<dbReference type="InterPro" id="IPR017896">
    <property type="entry name" value="4Fe4S_Fe-S-bd"/>
</dbReference>
<evidence type="ECO:0000313" key="14">
    <source>
        <dbReference type="Proteomes" id="UP000244081"/>
    </source>
</evidence>
<dbReference type="AlphaFoldDB" id="A0A2T5V7K5"/>
<keyword evidence="2" id="KW-0285">Flavoprotein</keyword>
<dbReference type="EMBL" id="QAYG01000006">
    <property type="protein sequence ID" value="PTW59745.1"/>
    <property type="molecule type" value="Genomic_DNA"/>
</dbReference>
<dbReference type="PRINTS" id="PR00368">
    <property type="entry name" value="FADPNR"/>
</dbReference>
<evidence type="ECO:0000313" key="13">
    <source>
        <dbReference type="EMBL" id="PTW59745.1"/>
    </source>
</evidence>
<sequence>MTDVASGPDIACGRLPAEAYLDNFTDLHPPLDAHEAVVEADRCYFCFDAPCTQACPTSIDIPLFIRQISTGNDTGSAKTIFASNILGGMCARVCPTETLCEEACVRMEAEGKPVKIGLLQRHATDHFLETRPKSFATRAPETGKTVAIVGGGPAGLSCAHRLAELGHAVTIYDAKEKLGGLNEYGIAAYKTVDGFAQAEVDFILSVGGITVEAGKALGRDFTLADLKVKHDAVFLAMGLAGVNALRLEGEEMEGVLDAVDYIARLRQADDLATLPVGRRVVVIGGGMTAIDIAVQMKRLGAEDVTIAYRRGAGEMKASPYEQELALTNGVVIRHWMRPAALIGAHGRVSSIVLEGTRPGDDGRLEGTGETLRLEVDQVFKAIGQTFLDAPLLGAVPKLEGGRIEVDEDGRTSVDGVWAGGDCVAGGEDLTVAAVADGKRAADAIHRSFGL</sequence>
<comment type="subunit">
    <text evidence="10">Heterotetramer of 2 PreA and 2 PreT subunits.</text>
</comment>
<keyword evidence="14" id="KW-1185">Reference proteome</keyword>
<evidence type="ECO:0000256" key="7">
    <source>
        <dbReference type="ARBA" id="ARBA00047685"/>
    </source>
</evidence>
<dbReference type="Gene3D" id="1.10.1060.10">
    <property type="entry name" value="Alpha-helical ferredoxin"/>
    <property type="match status" value="1"/>
</dbReference>
<dbReference type="Proteomes" id="UP000244081">
    <property type="component" value="Unassembled WGS sequence"/>
</dbReference>
<dbReference type="SUPFAM" id="SSF46548">
    <property type="entry name" value="alpha-helical ferredoxin"/>
    <property type="match status" value="1"/>
</dbReference>
<dbReference type="GO" id="GO:0051536">
    <property type="term" value="F:iron-sulfur cluster binding"/>
    <property type="evidence" value="ECO:0007669"/>
    <property type="project" value="InterPro"/>
</dbReference>
<dbReference type="PRINTS" id="PR00469">
    <property type="entry name" value="PNDRDTASEII"/>
</dbReference>
<dbReference type="InterPro" id="IPR028261">
    <property type="entry name" value="DPD_II"/>
</dbReference>
<evidence type="ECO:0000256" key="4">
    <source>
        <dbReference type="ARBA" id="ARBA00023002"/>
    </source>
</evidence>
<evidence type="ECO:0000256" key="1">
    <source>
        <dbReference type="ARBA" id="ARBA00001917"/>
    </source>
</evidence>
<protein>
    <recommendedName>
        <fullName evidence="11">dihydrouracil dehydrogenase (NAD(+))</fullName>
        <ecNumber evidence="11">1.3.1.1</ecNumber>
    </recommendedName>
    <alternativeName>
        <fullName evidence="6">Dihydrothymine dehydrogenase</fullName>
    </alternativeName>
    <alternativeName>
        <fullName evidence="5">Dihydrouracil dehydrogenase</fullName>
    </alternativeName>
</protein>
<dbReference type="InterPro" id="IPR036188">
    <property type="entry name" value="FAD/NAD-bd_sf"/>
</dbReference>
<feature type="domain" description="4Fe-4S ferredoxin-type" evidence="12">
    <location>
        <begin position="34"/>
        <end position="64"/>
    </location>
</feature>
<dbReference type="Pfam" id="PF07992">
    <property type="entry name" value="Pyr_redox_2"/>
    <property type="match status" value="1"/>
</dbReference>
<evidence type="ECO:0000256" key="10">
    <source>
        <dbReference type="ARBA" id="ARBA00049714"/>
    </source>
</evidence>
<dbReference type="SUPFAM" id="SSF51971">
    <property type="entry name" value="Nucleotide-binding domain"/>
    <property type="match status" value="2"/>
</dbReference>
<keyword evidence="4" id="KW-0560">Oxidoreductase</keyword>
<comment type="function">
    <text evidence="9">Involved in pyrimidine base degradation. Catalyzes physiologically the reduction of uracil to 5,6-dihydrouracil (DHU) by using NADH as a specific cosubstrate. It also catalyzes the reverse reaction and the reduction of thymine to 5,6-dihydrothymine (DHT).</text>
</comment>
<dbReference type="InterPro" id="IPR023753">
    <property type="entry name" value="FAD/NAD-binding_dom"/>
</dbReference>
<proteinExistence type="predicted"/>
<comment type="catalytic activity">
    <reaction evidence="7">
        <text>5,6-dihydrothymine + NAD(+) = thymine + NADH + H(+)</text>
        <dbReference type="Rhea" id="RHEA:28791"/>
        <dbReference type="ChEBI" id="CHEBI:15378"/>
        <dbReference type="ChEBI" id="CHEBI:17821"/>
        <dbReference type="ChEBI" id="CHEBI:27468"/>
        <dbReference type="ChEBI" id="CHEBI:57540"/>
        <dbReference type="ChEBI" id="CHEBI:57945"/>
        <dbReference type="EC" id="1.3.1.1"/>
    </reaction>
</comment>
<dbReference type="PANTHER" id="PTHR43073">
    <property type="entry name" value="DIHYDROPYRIMIDINE DEHYDROGENASE [NADP(+)]"/>
    <property type="match status" value="1"/>
</dbReference>
<evidence type="ECO:0000256" key="5">
    <source>
        <dbReference type="ARBA" id="ARBA00030119"/>
    </source>
</evidence>
<dbReference type="Pfam" id="PF14691">
    <property type="entry name" value="Fer4_20"/>
    <property type="match status" value="1"/>
</dbReference>
<keyword evidence="3" id="KW-0288">FMN</keyword>
<evidence type="ECO:0000256" key="6">
    <source>
        <dbReference type="ARBA" id="ARBA00032722"/>
    </source>
</evidence>
<evidence type="ECO:0000256" key="3">
    <source>
        <dbReference type="ARBA" id="ARBA00022643"/>
    </source>
</evidence>
<reference evidence="13 14" key="1">
    <citation type="submission" date="2018-04" db="EMBL/GenBank/DDBJ databases">
        <title>Genomic Encyclopedia of Archaeal and Bacterial Type Strains, Phase II (KMG-II): from individual species to whole genera.</title>
        <authorList>
            <person name="Goeker M."/>
        </authorList>
    </citation>
    <scope>NUCLEOTIDE SEQUENCE [LARGE SCALE GENOMIC DNA]</scope>
    <source>
        <strain evidence="13 14">DSM 23382</strain>
    </source>
</reference>
<evidence type="ECO:0000256" key="2">
    <source>
        <dbReference type="ARBA" id="ARBA00022630"/>
    </source>
</evidence>
<name>A0A2T5V7K5_9HYPH</name>
<accession>A0A2T5V7K5</accession>
<dbReference type="RefSeq" id="WP_107990701.1">
    <property type="nucleotide sequence ID" value="NZ_QAYG01000006.1"/>
</dbReference>
<dbReference type="Gene3D" id="3.50.50.60">
    <property type="entry name" value="FAD/NAD(P)-binding domain"/>
    <property type="match status" value="2"/>
</dbReference>
<evidence type="ECO:0000256" key="9">
    <source>
        <dbReference type="ARBA" id="ARBA00049578"/>
    </source>
</evidence>
<evidence type="ECO:0000256" key="8">
    <source>
        <dbReference type="ARBA" id="ARBA00048792"/>
    </source>
</evidence>
<organism evidence="13 14">
    <name type="scientific">Breoghania corrubedonensis</name>
    <dbReference type="NCBI Taxonomy" id="665038"/>
    <lineage>
        <taxon>Bacteria</taxon>
        <taxon>Pseudomonadati</taxon>
        <taxon>Pseudomonadota</taxon>
        <taxon>Alphaproteobacteria</taxon>
        <taxon>Hyphomicrobiales</taxon>
        <taxon>Stappiaceae</taxon>
        <taxon>Breoghania</taxon>
    </lineage>
</organism>
<dbReference type="PANTHER" id="PTHR43073:SF2">
    <property type="entry name" value="DIHYDROPYRIMIDINE DEHYDROGENASE [NADP(+)]"/>
    <property type="match status" value="1"/>
</dbReference>
<gene>
    <name evidence="13" type="ORF">C8N35_106130</name>
</gene>
<dbReference type="PROSITE" id="PS51379">
    <property type="entry name" value="4FE4S_FER_2"/>
    <property type="match status" value="1"/>
</dbReference>
<comment type="caution">
    <text evidence="13">The sequence shown here is derived from an EMBL/GenBank/DDBJ whole genome shotgun (WGS) entry which is preliminary data.</text>
</comment>
<dbReference type="InterPro" id="IPR009051">
    <property type="entry name" value="Helical_ferredxn"/>
</dbReference>
<evidence type="ECO:0000256" key="11">
    <source>
        <dbReference type="ARBA" id="ARBA00049728"/>
    </source>
</evidence>
<comment type="cofactor">
    <cofactor evidence="1">
        <name>FMN</name>
        <dbReference type="ChEBI" id="CHEBI:58210"/>
    </cofactor>
</comment>
<dbReference type="GO" id="GO:0004159">
    <property type="term" value="F:dihydropyrimidine dehydrogenase (NAD+) activity"/>
    <property type="evidence" value="ECO:0007669"/>
    <property type="project" value="UniProtKB-EC"/>
</dbReference>
<comment type="catalytic activity">
    <reaction evidence="8">
        <text>5,6-dihydrouracil + NAD(+) = uracil + NADH + H(+)</text>
        <dbReference type="Rhea" id="RHEA:20189"/>
        <dbReference type="ChEBI" id="CHEBI:15378"/>
        <dbReference type="ChEBI" id="CHEBI:15901"/>
        <dbReference type="ChEBI" id="CHEBI:17568"/>
        <dbReference type="ChEBI" id="CHEBI:57540"/>
        <dbReference type="ChEBI" id="CHEBI:57945"/>
        <dbReference type="EC" id="1.3.1.1"/>
    </reaction>
</comment>
<dbReference type="EC" id="1.3.1.1" evidence="11"/>
<dbReference type="OrthoDB" id="9803192at2"/>
<evidence type="ECO:0000259" key="12">
    <source>
        <dbReference type="PROSITE" id="PS51379"/>
    </source>
</evidence>